<feature type="compositionally biased region" description="Basic and acidic residues" evidence="1">
    <location>
        <begin position="81"/>
        <end position="105"/>
    </location>
</feature>
<sequence length="160" mass="17712">MATLRNSTVAPPTVKTIVPIATATANFSETRPEASFISASPCKIPIIFFGMRPSPTMPDSATASVGDSTAASAKAGISGIPRHDPVDEEANTHHRDQHQRQRQPEDFSSVLNKFAGRRLPAVGKKQRRDKQDQEQLGVEFNMQTKRRPRQQRANGDLHQW</sequence>
<organism evidence="2 3">
    <name type="scientific">Raoultella planticola</name>
    <name type="common">Klebsiella planticola</name>
    <dbReference type="NCBI Taxonomy" id="575"/>
    <lineage>
        <taxon>Bacteria</taxon>
        <taxon>Pseudomonadati</taxon>
        <taxon>Pseudomonadota</taxon>
        <taxon>Gammaproteobacteria</taxon>
        <taxon>Enterobacterales</taxon>
        <taxon>Enterobacteriaceae</taxon>
        <taxon>Klebsiella/Raoultella group</taxon>
        <taxon>Raoultella</taxon>
    </lineage>
</organism>
<evidence type="ECO:0000313" key="3">
    <source>
        <dbReference type="Proteomes" id="UP000345637"/>
    </source>
</evidence>
<protein>
    <submittedName>
        <fullName evidence="2">Uncharacterized protein</fullName>
    </submittedName>
</protein>
<dbReference type="AlphaFoldDB" id="A0A485AE74"/>
<gene>
    <name evidence="2" type="ORF">NCTC12998_00767</name>
</gene>
<dbReference type="Proteomes" id="UP000345637">
    <property type="component" value="Unassembled WGS sequence"/>
</dbReference>
<dbReference type="EMBL" id="CAADJE010000011">
    <property type="protein sequence ID" value="VFS58346.1"/>
    <property type="molecule type" value="Genomic_DNA"/>
</dbReference>
<evidence type="ECO:0000256" key="1">
    <source>
        <dbReference type="SAM" id="MobiDB-lite"/>
    </source>
</evidence>
<proteinExistence type="predicted"/>
<accession>A0A485AE74</accession>
<evidence type="ECO:0000313" key="2">
    <source>
        <dbReference type="EMBL" id="VFS58346.1"/>
    </source>
</evidence>
<name>A0A485AE74_RAOPL</name>
<feature type="region of interest" description="Disordered" evidence="1">
    <location>
        <begin position="56"/>
        <end position="160"/>
    </location>
</feature>
<feature type="compositionally biased region" description="Polar residues" evidence="1">
    <location>
        <begin position="57"/>
        <end position="71"/>
    </location>
</feature>
<reference evidence="2 3" key="1">
    <citation type="submission" date="2019-03" db="EMBL/GenBank/DDBJ databases">
        <authorList>
            <consortium name="Pathogen Informatics"/>
        </authorList>
    </citation>
    <scope>NUCLEOTIDE SEQUENCE [LARGE SCALE GENOMIC DNA]</scope>
    <source>
        <strain evidence="2 3">NCTC12998</strain>
    </source>
</reference>